<feature type="compositionally biased region" description="Polar residues" evidence="1">
    <location>
        <begin position="431"/>
        <end position="440"/>
    </location>
</feature>
<feature type="compositionally biased region" description="Acidic residues" evidence="1">
    <location>
        <begin position="443"/>
        <end position="453"/>
    </location>
</feature>
<feature type="compositionally biased region" description="Polar residues" evidence="1">
    <location>
        <begin position="233"/>
        <end position="256"/>
    </location>
</feature>
<gene>
    <name evidence="3" type="ORF">CALMAC_LOCUS3909</name>
</gene>
<dbReference type="InterPro" id="IPR022226">
    <property type="entry name" value="DUF3752"/>
</dbReference>
<dbReference type="Pfam" id="PF12572">
    <property type="entry name" value="DUF3752"/>
    <property type="match status" value="1"/>
</dbReference>
<feature type="domain" description="DUF3752" evidence="2">
    <location>
        <begin position="500"/>
        <end position="630"/>
    </location>
</feature>
<dbReference type="OrthoDB" id="341477at2759"/>
<feature type="region of interest" description="Disordered" evidence="1">
    <location>
        <begin position="79"/>
        <end position="256"/>
    </location>
</feature>
<evidence type="ECO:0000256" key="1">
    <source>
        <dbReference type="SAM" id="MobiDB-lite"/>
    </source>
</evidence>
<feature type="compositionally biased region" description="Basic and acidic residues" evidence="1">
    <location>
        <begin position="116"/>
        <end position="132"/>
    </location>
</feature>
<evidence type="ECO:0000313" key="4">
    <source>
        <dbReference type="Proteomes" id="UP000410492"/>
    </source>
</evidence>
<reference evidence="3 4" key="1">
    <citation type="submission" date="2019-01" db="EMBL/GenBank/DDBJ databases">
        <authorList>
            <person name="Sayadi A."/>
        </authorList>
    </citation>
    <scope>NUCLEOTIDE SEQUENCE [LARGE SCALE GENOMIC DNA]</scope>
</reference>
<dbReference type="Proteomes" id="UP000410492">
    <property type="component" value="Unassembled WGS sequence"/>
</dbReference>
<dbReference type="EMBL" id="CAACVG010005457">
    <property type="protein sequence ID" value="VEN39337.1"/>
    <property type="molecule type" value="Genomic_DNA"/>
</dbReference>
<dbReference type="PANTHER" id="PTHR46370:SF1">
    <property type="entry name" value="GPALPP MOTIFS-CONTAINING PROTEIN 1"/>
    <property type="match status" value="1"/>
</dbReference>
<sequence>MIEDKSRITYKIIWSSQGIGMTTIQKILHDHLRVRKVCCLWVPHNFSEAQKQHYVELVPTDYQEILIMVDLSRLYDTRDRRHERHRRHSKDRYKRQRSRSNSRDNKRDRHKRRSERKSCTRDRSLDLKKDSIRGNLAESDNNSYNKTTGRQRKRSQDRKRAEETCKNTNSDSRRLKDNRDPKNSRENLFGPSLPPHLQKENSVPACLPKEPTIAETDNVEETERLGKPPIIKPTSSSGPIDNNSIKNEASSPTSDHSTVDIALLQCGNIYGPALPTNLEKEDEVLNLNTEQPKELKEISTEKPDDAVSQMEQPMPSKLIDENSSKSSILKANYCESNASIIGPALPPHLQKKEPVQNIKESVSVIPCTKHDEGISNGLVIGPALPPHLQKTPETKQDDSEVVGPVLPPHLQKEVDEQAKIIGPSLPPHLRQQLQASHGNTQIEEQDQSDEDDTYGPLPPGMSVGRAHVELEERALQLKIDQLGPKEDEEPKREEWMLELPEAKAASFGLGPRQFRARECPDMSDRSSWTTTPKDVGKKLAETKVDLKQESKLRHIKEKDKQQEEIVKTTKRTKKSLMEIHQKKLMKDKKSEEPAERRPFSRDIDLQVRRLDEAQKKAVLKSAHMLDDKFSSGQARYL</sequence>
<accession>A0A653BWM3</accession>
<dbReference type="InterPro" id="IPR046331">
    <property type="entry name" value="GPAM1-like"/>
</dbReference>
<feature type="region of interest" description="Disordered" evidence="1">
    <location>
        <begin position="517"/>
        <end position="536"/>
    </location>
</feature>
<feature type="compositionally biased region" description="Basic residues" evidence="1">
    <location>
        <begin position="81"/>
        <end position="100"/>
    </location>
</feature>
<feature type="compositionally biased region" description="Basic and acidic residues" evidence="1">
    <location>
        <begin position="158"/>
        <end position="185"/>
    </location>
</feature>
<feature type="region of interest" description="Disordered" evidence="1">
    <location>
        <begin position="379"/>
        <end position="463"/>
    </location>
</feature>
<dbReference type="AlphaFoldDB" id="A0A653BWM3"/>
<evidence type="ECO:0000313" key="3">
    <source>
        <dbReference type="EMBL" id="VEN39337.1"/>
    </source>
</evidence>
<dbReference type="PANTHER" id="PTHR46370">
    <property type="entry name" value="GPALPP MOTIFS-CONTAINING PROTEIN 1"/>
    <property type="match status" value="1"/>
</dbReference>
<proteinExistence type="predicted"/>
<protein>
    <recommendedName>
        <fullName evidence="2">DUF3752 domain-containing protein</fullName>
    </recommendedName>
</protein>
<name>A0A653BWM3_CALMS</name>
<keyword evidence="4" id="KW-1185">Reference proteome</keyword>
<evidence type="ECO:0000259" key="2">
    <source>
        <dbReference type="Pfam" id="PF12572"/>
    </source>
</evidence>
<feature type="compositionally biased region" description="Polar residues" evidence="1">
    <location>
        <begin position="138"/>
        <end position="148"/>
    </location>
</feature>
<organism evidence="3 4">
    <name type="scientific">Callosobruchus maculatus</name>
    <name type="common">Southern cowpea weevil</name>
    <name type="synonym">Pulse bruchid</name>
    <dbReference type="NCBI Taxonomy" id="64391"/>
    <lineage>
        <taxon>Eukaryota</taxon>
        <taxon>Metazoa</taxon>
        <taxon>Ecdysozoa</taxon>
        <taxon>Arthropoda</taxon>
        <taxon>Hexapoda</taxon>
        <taxon>Insecta</taxon>
        <taxon>Pterygota</taxon>
        <taxon>Neoptera</taxon>
        <taxon>Endopterygota</taxon>
        <taxon>Coleoptera</taxon>
        <taxon>Polyphaga</taxon>
        <taxon>Cucujiformia</taxon>
        <taxon>Chrysomeloidea</taxon>
        <taxon>Chrysomelidae</taxon>
        <taxon>Bruchinae</taxon>
        <taxon>Bruchini</taxon>
        <taxon>Callosobruchus</taxon>
    </lineage>
</organism>